<keyword evidence="6" id="KW-0539">Nucleus</keyword>
<proteinExistence type="inferred from homology"/>
<dbReference type="CDD" id="cd00009">
    <property type="entry name" value="AAA"/>
    <property type="match status" value="1"/>
</dbReference>
<dbReference type="Proteomes" id="UP000310200">
    <property type="component" value="Unassembled WGS sequence"/>
</dbReference>
<dbReference type="GO" id="GO:0005663">
    <property type="term" value="C:DNA replication factor C complex"/>
    <property type="evidence" value="ECO:0007669"/>
    <property type="project" value="TreeGrafter"/>
</dbReference>
<dbReference type="InterPro" id="IPR008921">
    <property type="entry name" value="DNA_pol3_clamp-load_cplx_C"/>
</dbReference>
<gene>
    <name evidence="8" type="ORF">DBV15_09303</name>
</gene>
<evidence type="ECO:0000256" key="6">
    <source>
        <dbReference type="ARBA" id="ARBA00023242"/>
    </source>
</evidence>
<comment type="caution">
    <text evidence="8">The sequence shown here is derived from an EMBL/GenBank/DDBJ whole genome shotgun (WGS) entry which is preliminary data.</text>
</comment>
<dbReference type="PANTHER" id="PTHR11669:SF20">
    <property type="entry name" value="REPLICATION FACTOR C SUBUNIT 4"/>
    <property type="match status" value="1"/>
</dbReference>
<dbReference type="EMBL" id="QBLH01001889">
    <property type="protein sequence ID" value="TGZ50735.1"/>
    <property type="molecule type" value="Genomic_DNA"/>
</dbReference>
<dbReference type="InterPro" id="IPR003593">
    <property type="entry name" value="AAA+_ATPase"/>
</dbReference>
<dbReference type="GO" id="GO:0003677">
    <property type="term" value="F:DNA binding"/>
    <property type="evidence" value="ECO:0007669"/>
    <property type="project" value="InterPro"/>
</dbReference>
<dbReference type="GO" id="GO:0006281">
    <property type="term" value="P:DNA repair"/>
    <property type="evidence" value="ECO:0007669"/>
    <property type="project" value="TreeGrafter"/>
</dbReference>
<accession>A0A4S2KM11</accession>
<dbReference type="GO" id="GO:0006261">
    <property type="term" value="P:DNA-templated DNA replication"/>
    <property type="evidence" value="ECO:0007669"/>
    <property type="project" value="TreeGrafter"/>
</dbReference>
<dbReference type="Pfam" id="PF00004">
    <property type="entry name" value="AAA"/>
    <property type="match status" value="1"/>
</dbReference>
<evidence type="ECO:0000313" key="9">
    <source>
        <dbReference type="Proteomes" id="UP000310200"/>
    </source>
</evidence>
<dbReference type="InterPro" id="IPR050238">
    <property type="entry name" value="DNA_Rep/Repair_Clamp_Loader"/>
</dbReference>
<feature type="domain" description="AAA+ ATPase" evidence="7">
    <location>
        <begin position="99"/>
        <end position="231"/>
    </location>
</feature>
<dbReference type="InterPro" id="IPR047854">
    <property type="entry name" value="RFC_lid"/>
</dbReference>
<evidence type="ECO:0000313" key="8">
    <source>
        <dbReference type="EMBL" id="TGZ50735.1"/>
    </source>
</evidence>
<keyword evidence="9" id="KW-1185">Reference proteome</keyword>
<dbReference type="SUPFAM" id="SSF52540">
    <property type="entry name" value="P-loop containing nucleoside triphosphate hydrolases"/>
    <property type="match status" value="1"/>
</dbReference>
<evidence type="ECO:0000259" key="7">
    <source>
        <dbReference type="SMART" id="SM00382"/>
    </source>
</evidence>
<dbReference type="GO" id="GO:0016887">
    <property type="term" value="F:ATP hydrolysis activity"/>
    <property type="evidence" value="ECO:0007669"/>
    <property type="project" value="InterPro"/>
</dbReference>
<dbReference type="InterPro" id="IPR027417">
    <property type="entry name" value="P-loop_NTPase"/>
</dbReference>
<dbReference type="InterPro" id="IPR013748">
    <property type="entry name" value="Rep_factorC_C"/>
</dbReference>
<reference evidence="8 9" key="1">
    <citation type="journal article" date="2019" name="Philos. Trans. R. Soc. Lond., B, Biol. Sci.">
        <title>Ant behaviour and brain gene expression of defending hosts depend on the ecological success of the intruding social parasite.</title>
        <authorList>
            <person name="Kaur R."/>
            <person name="Stoldt M."/>
            <person name="Jongepier E."/>
            <person name="Feldmeyer B."/>
            <person name="Menzel F."/>
            <person name="Bornberg-Bauer E."/>
            <person name="Foitzik S."/>
        </authorList>
    </citation>
    <scope>NUCLEOTIDE SEQUENCE [LARGE SCALE GENOMIC DNA]</scope>
    <source>
        <tissue evidence="8">Whole body</tissue>
    </source>
</reference>
<keyword evidence="5" id="KW-0067">ATP-binding</keyword>
<dbReference type="InterPro" id="IPR003959">
    <property type="entry name" value="ATPase_AAA_core"/>
</dbReference>
<dbReference type="NCBIfam" id="NF001679">
    <property type="entry name" value="PRK00440.1"/>
    <property type="match status" value="1"/>
</dbReference>
<evidence type="ECO:0000256" key="5">
    <source>
        <dbReference type="ARBA" id="ARBA00022840"/>
    </source>
</evidence>
<dbReference type="GO" id="GO:0003689">
    <property type="term" value="F:DNA clamp loader activity"/>
    <property type="evidence" value="ECO:0007669"/>
    <property type="project" value="TreeGrafter"/>
</dbReference>
<dbReference type="PANTHER" id="PTHR11669">
    <property type="entry name" value="REPLICATION FACTOR C / DNA POLYMERASE III GAMMA-TAU SUBUNIT"/>
    <property type="match status" value="1"/>
</dbReference>
<dbReference type="FunFam" id="1.20.272.10:FF:000011">
    <property type="entry name" value="Replication factor C subunit 2"/>
    <property type="match status" value="1"/>
</dbReference>
<dbReference type="Gene3D" id="1.20.272.10">
    <property type="match status" value="1"/>
</dbReference>
<keyword evidence="4" id="KW-0547">Nucleotide-binding</keyword>
<dbReference type="FunFam" id="3.40.50.300:FF:000129">
    <property type="entry name" value="Replication factor C subunit 5"/>
    <property type="match status" value="1"/>
</dbReference>
<dbReference type="Pfam" id="PF08542">
    <property type="entry name" value="Rep_fac_C"/>
    <property type="match status" value="1"/>
</dbReference>
<evidence type="ECO:0000256" key="4">
    <source>
        <dbReference type="ARBA" id="ARBA00022741"/>
    </source>
</evidence>
<dbReference type="Pfam" id="PF21960">
    <property type="entry name" value="RCF1-5-like_lid"/>
    <property type="match status" value="1"/>
</dbReference>
<name>A0A4S2KM11_9HYME</name>
<dbReference type="STRING" id="300112.A0A4S2KM11"/>
<dbReference type="SUPFAM" id="SSF48019">
    <property type="entry name" value="post-AAA+ oligomerization domain-like"/>
    <property type="match status" value="1"/>
</dbReference>
<protein>
    <submittedName>
        <fullName evidence="8">Replication factor C subunit 4</fullName>
    </submittedName>
</protein>
<dbReference type="CDD" id="cd18140">
    <property type="entry name" value="HLD_clamp_RFC"/>
    <property type="match status" value="1"/>
</dbReference>
<dbReference type="SMART" id="SM00382">
    <property type="entry name" value="AAA"/>
    <property type="match status" value="1"/>
</dbReference>
<evidence type="ECO:0000256" key="3">
    <source>
        <dbReference type="ARBA" id="ARBA00022705"/>
    </source>
</evidence>
<dbReference type="Gene3D" id="3.40.50.300">
    <property type="entry name" value="P-loop containing nucleotide triphosphate hydrolases"/>
    <property type="match status" value="1"/>
</dbReference>
<dbReference type="AlphaFoldDB" id="A0A4S2KM11"/>
<comment type="subcellular location">
    <subcellularLocation>
        <location evidence="1">Nucleus</location>
    </subcellularLocation>
</comment>
<comment type="similarity">
    <text evidence="2">Belongs to the activator 1 small subunits family.</text>
</comment>
<evidence type="ECO:0000256" key="2">
    <source>
        <dbReference type="ARBA" id="ARBA00005378"/>
    </source>
</evidence>
<evidence type="ECO:0000256" key="1">
    <source>
        <dbReference type="ARBA" id="ARBA00004123"/>
    </source>
</evidence>
<dbReference type="Gene3D" id="1.10.8.60">
    <property type="match status" value="1"/>
</dbReference>
<organism evidence="8 9">
    <name type="scientific">Temnothorax longispinosus</name>
    <dbReference type="NCBI Taxonomy" id="300112"/>
    <lineage>
        <taxon>Eukaryota</taxon>
        <taxon>Metazoa</taxon>
        <taxon>Ecdysozoa</taxon>
        <taxon>Arthropoda</taxon>
        <taxon>Hexapoda</taxon>
        <taxon>Insecta</taxon>
        <taxon>Pterygota</taxon>
        <taxon>Neoptera</taxon>
        <taxon>Endopterygota</taxon>
        <taxon>Hymenoptera</taxon>
        <taxon>Apocrita</taxon>
        <taxon>Aculeata</taxon>
        <taxon>Formicoidea</taxon>
        <taxon>Formicidae</taxon>
        <taxon>Myrmicinae</taxon>
        <taxon>Temnothorax</taxon>
    </lineage>
</organism>
<dbReference type="GO" id="GO:0005634">
    <property type="term" value="C:nucleus"/>
    <property type="evidence" value="ECO:0007669"/>
    <property type="project" value="UniProtKB-SubCell"/>
</dbReference>
<sequence>MATSRRDCGKACALCEPVRTLRTVRSRSAAGSIGRMHAFLKTGKLGAQADVRKPSTSRAKDDKKDLTPWVEKYRPKNVDDIVEQTDVVNVIRQAMEHGDFPNMLFYGPPGTGKTSIIHAAARQMFGSMYKDRILELNASDDRGIQVVREKIKSFALRRANPNGPDGRKCPPFKIIILDEADSMTGAAQTALRRIMEKESHSTRFCLVCNYLSRIIKPIASRCTKFRFKPLTDDKSIARLAYICNEESLKADRKVLEKIVEASGGDLRQAVMCLQSITRLKGKDYEITVDDALDVIGLVPDDQINTLWEACKKGSYNNVQKLLENLLLEGYPGSQVIEQLNEKIIFSVELTDKQKATIGDVLGECDYRLTEGSDEYLQLLNVFSTILMACKL</sequence>
<keyword evidence="3" id="KW-0235">DNA replication</keyword>
<dbReference type="GO" id="GO:0005524">
    <property type="term" value="F:ATP binding"/>
    <property type="evidence" value="ECO:0007669"/>
    <property type="project" value="UniProtKB-KW"/>
</dbReference>